<comment type="caution">
    <text evidence="2">The sequence shown here is derived from an EMBL/GenBank/DDBJ whole genome shotgun (WGS) entry which is preliminary data.</text>
</comment>
<evidence type="ECO:0000313" key="3">
    <source>
        <dbReference type="Proteomes" id="UP001390339"/>
    </source>
</evidence>
<feature type="signal peptide" evidence="1">
    <location>
        <begin position="1"/>
        <end position="18"/>
    </location>
</feature>
<feature type="chain" id="PRO_5047403893" evidence="1">
    <location>
        <begin position="19"/>
        <end position="228"/>
    </location>
</feature>
<gene>
    <name evidence="2" type="ORF">PGQ11_013148</name>
</gene>
<reference evidence="2 3" key="1">
    <citation type="journal article" date="2024" name="IMA Fungus">
        <title>Apiospora arundinis, a panoply of carbohydrate-active enzymes and secondary metabolites.</title>
        <authorList>
            <person name="Sorensen T."/>
            <person name="Petersen C."/>
            <person name="Muurmann A.T."/>
            <person name="Christiansen J.V."/>
            <person name="Brundto M.L."/>
            <person name="Overgaard C.K."/>
            <person name="Boysen A.T."/>
            <person name="Wollenberg R.D."/>
            <person name="Larsen T.O."/>
            <person name="Sorensen J.L."/>
            <person name="Nielsen K.L."/>
            <person name="Sondergaard T.E."/>
        </authorList>
    </citation>
    <scope>NUCLEOTIDE SEQUENCE [LARGE SCALE GENOMIC DNA]</scope>
    <source>
        <strain evidence="2 3">AAU 773</strain>
    </source>
</reference>
<dbReference type="Proteomes" id="UP001390339">
    <property type="component" value="Unassembled WGS sequence"/>
</dbReference>
<keyword evidence="3" id="KW-1185">Reference proteome</keyword>
<accession>A0ABR2I4T7</accession>
<evidence type="ECO:0000256" key="1">
    <source>
        <dbReference type="SAM" id="SignalP"/>
    </source>
</evidence>
<name>A0ABR2I4T7_9PEZI</name>
<sequence length="228" mass="24639">MLSNTLNTIFLMALTVAAAPSTPEAHLETRGDIKDCDNTKNNYGGSFSDGQGTYVSSDQVSRPMKGGLIRKCWYDYFVVEAQAALDPWKQASGEQHCVKGQSCSVASLAGGQTCQSRSTTVSVEVGLKIEEFTLGVSVSTTTEKSKCTSASNTSQCSWTDGGCHVVWTQQQVLQQKGYRRQRCNFGHGDETQCMANWDMRTPTTMINYGCGSKCGDQNTCGNTNGKAC</sequence>
<protein>
    <submittedName>
        <fullName evidence="2">Uncharacterized protein</fullName>
    </submittedName>
</protein>
<dbReference type="EMBL" id="JAPCWZ010000007">
    <property type="protein sequence ID" value="KAK8857236.1"/>
    <property type="molecule type" value="Genomic_DNA"/>
</dbReference>
<organism evidence="2 3">
    <name type="scientific">Apiospora arundinis</name>
    <dbReference type="NCBI Taxonomy" id="335852"/>
    <lineage>
        <taxon>Eukaryota</taxon>
        <taxon>Fungi</taxon>
        <taxon>Dikarya</taxon>
        <taxon>Ascomycota</taxon>
        <taxon>Pezizomycotina</taxon>
        <taxon>Sordariomycetes</taxon>
        <taxon>Xylariomycetidae</taxon>
        <taxon>Amphisphaeriales</taxon>
        <taxon>Apiosporaceae</taxon>
        <taxon>Apiospora</taxon>
    </lineage>
</organism>
<evidence type="ECO:0000313" key="2">
    <source>
        <dbReference type="EMBL" id="KAK8857236.1"/>
    </source>
</evidence>
<proteinExistence type="predicted"/>
<keyword evidence="1" id="KW-0732">Signal</keyword>